<dbReference type="InterPro" id="IPR010799">
    <property type="entry name" value="MlrC_C"/>
</dbReference>
<accession>C0CQG0</accession>
<evidence type="ECO:0000313" key="4">
    <source>
        <dbReference type="Proteomes" id="UP000003100"/>
    </source>
</evidence>
<feature type="domain" description="Microcystin LR degradation protein MlrC C-terminal" evidence="1">
    <location>
        <begin position="298"/>
        <end position="475"/>
    </location>
</feature>
<proteinExistence type="predicted"/>
<dbReference type="GeneID" id="86823026"/>
<reference evidence="3 4" key="2">
    <citation type="submission" date="2009-02" db="EMBL/GenBank/DDBJ databases">
        <title>Draft genome sequence of Blautia hydrogenotrophica DSM 10507 (Ruminococcus hydrogenotrophicus DSM 10507).</title>
        <authorList>
            <person name="Sudarsanam P."/>
            <person name="Ley R."/>
            <person name="Guruge J."/>
            <person name="Turnbaugh P.J."/>
            <person name="Mahowald M."/>
            <person name="Liep D."/>
            <person name="Gordon J."/>
        </authorList>
    </citation>
    <scope>NUCLEOTIDE SEQUENCE [LARGE SCALE GENOMIC DNA]</scope>
    <source>
        <strain evidence="4">DSM 10507 / JCM 14656 / S5a33</strain>
    </source>
</reference>
<dbReference type="Proteomes" id="UP000003100">
    <property type="component" value="Unassembled WGS sequence"/>
</dbReference>
<organism evidence="3 4">
    <name type="scientific">Blautia hydrogenotrophica (strain DSM 10507 / JCM 14656 / S5a33)</name>
    <name type="common">Ruminococcus hydrogenotrophicus</name>
    <dbReference type="NCBI Taxonomy" id="476272"/>
    <lineage>
        <taxon>Bacteria</taxon>
        <taxon>Bacillati</taxon>
        <taxon>Bacillota</taxon>
        <taxon>Clostridia</taxon>
        <taxon>Lachnospirales</taxon>
        <taxon>Lachnospiraceae</taxon>
        <taxon>Blautia</taxon>
    </lineage>
</organism>
<dbReference type="PATRIC" id="fig|476272.21.peg.1247"/>
<gene>
    <name evidence="3" type="ORF">RUMHYD_03115</name>
</gene>
<evidence type="ECO:0008006" key="5">
    <source>
        <dbReference type="Google" id="ProtNLM"/>
    </source>
</evidence>
<dbReference type="AlphaFoldDB" id="C0CQG0"/>
<dbReference type="Pfam" id="PF07171">
    <property type="entry name" value="MlrC_C"/>
    <property type="match status" value="1"/>
</dbReference>
<dbReference type="eggNOG" id="COG5476">
    <property type="taxonomic scope" value="Bacteria"/>
</dbReference>
<evidence type="ECO:0000313" key="3">
    <source>
        <dbReference type="EMBL" id="EEG47950.1"/>
    </source>
</evidence>
<feature type="domain" description="Microcystin LR degradation protein MlrC N-terminal" evidence="2">
    <location>
        <begin position="2"/>
        <end position="287"/>
    </location>
</feature>
<dbReference type="HOGENOM" id="CLU_028172_1_0_9"/>
<dbReference type="InterPro" id="IPR015995">
    <property type="entry name" value="MlrC_N"/>
</dbReference>
<protein>
    <recommendedName>
        <fullName evidence="5">Microcystin degradation protein MlrC</fullName>
    </recommendedName>
</protein>
<comment type="caution">
    <text evidence="3">The sequence shown here is derived from an EMBL/GenBank/DDBJ whole genome shotgun (WGS) entry which is preliminary data.</text>
</comment>
<dbReference type="EMBL" id="ACBZ01000171">
    <property type="protein sequence ID" value="EEG47950.1"/>
    <property type="molecule type" value="Genomic_DNA"/>
</dbReference>
<evidence type="ECO:0000259" key="1">
    <source>
        <dbReference type="Pfam" id="PF07171"/>
    </source>
</evidence>
<sequence length="498" mass="54822">MKIAICEFHQETNSFNPFPSPLEDYLVFGLWEGEELLKNGNGSSALDGMIHVLEENKVQIVPTCRMWANAAGPVEAQVVEDYWKNLSRRLKEALPLDGVCISLHGATQSTASQDVCGDLLEKIRQLVGPSTILSASLDLHANITEKMLKNAEFLCGYHTYPHVDFYETGSRAASLCLQRLKNPQKPLHTRCIHLPMIAPASSYTTLFGPFSELMRHAEHFVEEKKIADFSIFQRQPWLDVGVGGSAVLTVSESDSSKLLLELARRFLNLRHSFHSDIRSVQEIIHVAENNATGKPLVLVDSADSTNAGANGDSAYILHEILRLNSSVKAALSLRCAPAVRQAFQTGVGKTGTFTIGASINSSMSAPVTLQAYVQSLHDGIYTQEGPAKRGLVNHLGPTAVLKFRNTSILVSEQLLGAGDLQLYRHHGMEPLFYQMVAVKTCTSFRASYLPVASDIIEADTPGAASSNLLTLPFRNLPKRFYPFAEIDESDLTIPKRFR</sequence>
<keyword evidence="4" id="KW-1185">Reference proteome</keyword>
<dbReference type="RefSeq" id="WP_005951044.1">
    <property type="nucleotide sequence ID" value="NZ_CP136423.1"/>
</dbReference>
<reference evidence="3 4" key="1">
    <citation type="submission" date="2009-01" db="EMBL/GenBank/DDBJ databases">
        <authorList>
            <person name="Fulton L."/>
            <person name="Clifton S."/>
            <person name="Fulton B."/>
            <person name="Xu J."/>
            <person name="Minx P."/>
            <person name="Pepin K.H."/>
            <person name="Johnson M."/>
            <person name="Bhonagiri V."/>
            <person name="Nash W.E."/>
            <person name="Mardis E.R."/>
            <person name="Wilson R.K."/>
        </authorList>
    </citation>
    <scope>NUCLEOTIDE SEQUENCE [LARGE SCALE GENOMIC DNA]</scope>
    <source>
        <strain evidence="4">DSM 10507 / JCM 14656 / S5a33</strain>
    </source>
</reference>
<dbReference type="Pfam" id="PF07364">
    <property type="entry name" value="DUF1485"/>
    <property type="match status" value="1"/>
</dbReference>
<name>C0CQG0_BLAHS</name>
<evidence type="ECO:0000259" key="2">
    <source>
        <dbReference type="Pfam" id="PF07364"/>
    </source>
</evidence>